<gene>
    <name evidence="2" type="primary">Vps13a</name>
    <name evidence="2" type="ORF">AK812_SmicGene22465</name>
</gene>
<sequence>MRACARRLALRITTPYMQNSKQWYTLGLSAGEHRRSLRVRVLGSEKLSEPLWFEQNAAVVVPDCAGRVVAQLLTPQPDHRLLLLAPALRLHNETDLMLAVRFHEEDRATVIKHLDSAICNASLLGLKSECEPAAAEPQAASCKSADNEWVCLPPNSICAVPAAATAQDGKSCDRTIISLRPSAWSLPDVDFSQPSSVGRKIVEGLSCKLGVGSSKSGYPRAGPVPLHFLVVQGSEDIGSGYGQKIKTLSIRPSMVFMNALPFGPLGLDIASTSSKAPPVVVEALQRVNFYGLSMQEMRGGLTLAAQLAPKAPWSGKVNLEGNDIVDITENVLGDEAKILDMKESTSGAPAAVSLECLGHGQIRVSCSHWLLDRSGAQEKGLGKLEVFYQGAKLPSHNGITLLHAGCFENPCDLVLCPDGKSMKAKQTMKLPPNFESFVWNTPSGSLEMTLRIGSIKSSSVHGATCMQFTLAPRLVLTNASDVELELETPEKMKIRWKPRESRVLHWKANMEAVDPLATTFRFRPIGGGQCEFSGVVLCSDGSAGSTPFTLKRQGGGVEVWSVDVAPLHGSMGVLIRPGSDFIACNLLENRMEVQDEERPDERINVPAGGESVPIGWCKPFSGKRSRAVRVIVDKEIVDIPDLQRTAVRPLKTPGLALRVMRSGKTTKLSLEELHEKQQVQAKSEAFQATFELHVKLGRAGISLIDESPPQPCELFFFSLDMLRLEYMQDAARDSEKLTVSVSEVQGICQLPDRTNDLDKVNMLDPSQLQRLHENLLQNQELPAVILANHSAGGKSFLQFQMTRQATSSRDLLLSAAQLDVDKLDFTVDEKWLTPLQQWLSHTFGAGGFDLFGVVAEELLNVAGKPITDGYIPPDVPAVVQAEDVNISAVDTTVWCSLRLKYLEFLPVHVRTALKVLSFSSYFTLDGVGLLLPARHLEPHRGSLQDYAMAVVSDYSTSILAHLGSLLGKSSLLNLPKAPLKLGGAVVAVMGDKLTDVTTGAASLLRNFTMDDEYIAKNREKKTITGASQGFAAAGKTLMDGVEGMFDVVKKPVEGAQKEGLWGFATGLTKGVAGSIVKPVAAFGTAIGEVGTGLASTTNTLNDNEANQRRRARRRLRLPRLLFGELGEVRPFVDFESQLYQRYGANIRGVCEVVLLDREEKGGDLFITSLLLFVDQLAVAVASNQAADAVPNKFERTFNIVKNTQSSKVAPLRGLRFSQLQKVALEGTTLKLVGSAKEVFSLDLDKANLSVAAQRALLTGLEAAAANGRLEAHRTWSQLRAVRQSDEHSARVRDMKLAAETGLKMLKSEAAMRDRGAARSRLLEVWEVERHVFGWGTCSWPTDGDLQWRWVGPNGRKHPQVDETMSKDKATAAKEPPCQLGGLYKAVGPWQVETTAATDRDGWEAPVDAPLFLALQTGKRAVLDLSSDDRDVNEKHKDKLHQEFYNVPTKVGMDAARLEGSWGLALLLSQDALPVRDQRSVEVKDSAE</sequence>
<dbReference type="PANTHER" id="PTHR16166">
    <property type="entry name" value="VACUOLAR PROTEIN SORTING-ASSOCIATED PROTEIN VPS13"/>
    <property type="match status" value="1"/>
</dbReference>
<keyword evidence="3" id="KW-1185">Reference proteome</keyword>
<dbReference type="GO" id="GO:0045053">
    <property type="term" value="P:protein retention in Golgi apparatus"/>
    <property type="evidence" value="ECO:0007669"/>
    <property type="project" value="TreeGrafter"/>
</dbReference>
<evidence type="ECO:0000313" key="3">
    <source>
        <dbReference type="Proteomes" id="UP000186817"/>
    </source>
</evidence>
<comment type="caution">
    <text evidence="2">The sequence shown here is derived from an EMBL/GenBank/DDBJ whole genome shotgun (WGS) entry which is preliminary data.</text>
</comment>
<dbReference type="EMBL" id="LSRX01000503">
    <property type="protein sequence ID" value="OLP95403.1"/>
    <property type="molecule type" value="Genomic_DNA"/>
</dbReference>
<reference evidence="2 3" key="1">
    <citation type="submission" date="2016-02" db="EMBL/GenBank/DDBJ databases">
        <title>Genome analysis of coral dinoflagellate symbionts highlights evolutionary adaptations to a symbiotic lifestyle.</title>
        <authorList>
            <person name="Aranda M."/>
            <person name="Li Y."/>
            <person name="Liew Y.J."/>
            <person name="Baumgarten S."/>
            <person name="Simakov O."/>
            <person name="Wilson M."/>
            <person name="Piel J."/>
            <person name="Ashoor H."/>
            <person name="Bougouffa S."/>
            <person name="Bajic V.B."/>
            <person name="Ryu T."/>
            <person name="Ravasi T."/>
            <person name="Bayer T."/>
            <person name="Micklem G."/>
            <person name="Kim H."/>
            <person name="Bhak J."/>
            <person name="Lajeunesse T.C."/>
            <person name="Voolstra C.R."/>
        </authorList>
    </citation>
    <scope>NUCLEOTIDE SEQUENCE [LARGE SCALE GENOMIC DNA]</scope>
    <source>
        <strain evidence="2 3">CCMP2467</strain>
    </source>
</reference>
<evidence type="ECO:0000313" key="2">
    <source>
        <dbReference type="EMBL" id="OLP95403.1"/>
    </source>
</evidence>
<dbReference type="Proteomes" id="UP000186817">
    <property type="component" value="Unassembled WGS sequence"/>
</dbReference>
<dbReference type="GO" id="GO:0006623">
    <property type="term" value="P:protein targeting to vacuole"/>
    <property type="evidence" value="ECO:0007669"/>
    <property type="project" value="TreeGrafter"/>
</dbReference>
<dbReference type="OrthoDB" id="272810at2759"/>
<evidence type="ECO:0000256" key="1">
    <source>
        <dbReference type="ARBA" id="ARBA00006545"/>
    </source>
</evidence>
<accession>A0A1Q9DJQ2</accession>
<dbReference type="PANTHER" id="PTHR16166:SF93">
    <property type="entry name" value="INTERMEMBRANE LIPID TRANSFER PROTEIN VPS13"/>
    <property type="match status" value="1"/>
</dbReference>
<organism evidence="2 3">
    <name type="scientific">Symbiodinium microadriaticum</name>
    <name type="common">Dinoflagellate</name>
    <name type="synonym">Zooxanthella microadriatica</name>
    <dbReference type="NCBI Taxonomy" id="2951"/>
    <lineage>
        <taxon>Eukaryota</taxon>
        <taxon>Sar</taxon>
        <taxon>Alveolata</taxon>
        <taxon>Dinophyceae</taxon>
        <taxon>Suessiales</taxon>
        <taxon>Symbiodiniaceae</taxon>
        <taxon>Symbiodinium</taxon>
    </lineage>
</organism>
<comment type="similarity">
    <text evidence="1">Belongs to the VPS13 family.</text>
</comment>
<protein>
    <submittedName>
        <fullName evidence="2">Vacuolar protein sorting-associated protein 13A</fullName>
    </submittedName>
</protein>
<proteinExistence type="inferred from homology"/>
<dbReference type="InterPro" id="IPR026847">
    <property type="entry name" value="VPS13"/>
</dbReference>
<name>A0A1Q9DJQ2_SYMMI</name>